<reference evidence="1 2" key="1">
    <citation type="submission" date="2018-08" db="EMBL/GenBank/DDBJ databases">
        <authorList>
            <person name="Muller C M."/>
        </authorList>
    </citation>
    <scope>NUCLEOTIDE SEQUENCE [LARGE SCALE GENOMIC DNA]</scope>
</reference>
<organism evidence="1 2">
    <name type="scientific">Blumeria graminis f. sp. tritici</name>
    <dbReference type="NCBI Taxonomy" id="62690"/>
    <lineage>
        <taxon>Eukaryota</taxon>
        <taxon>Fungi</taxon>
        <taxon>Dikarya</taxon>
        <taxon>Ascomycota</taxon>
        <taxon>Pezizomycotina</taxon>
        <taxon>Leotiomycetes</taxon>
        <taxon>Erysiphales</taxon>
        <taxon>Erysiphaceae</taxon>
        <taxon>Blumeria</taxon>
    </lineage>
</organism>
<dbReference type="AlphaFoldDB" id="A0A9X9MLC3"/>
<name>A0A9X9MLC3_BLUGR</name>
<gene>
    <name evidence="1" type="ORF">BGT96224V316_LOCUS6310</name>
</gene>
<proteinExistence type="predicted"/>
<keyword evidence="2" id="KW-1185">Reference proteome</keyword>
<accession>A0A9X9MLC3</accession>
<dbReference type="EMBL" id="LR026992">
    <property type="protein sequence ID" value="VDB92435.1"/>
    <property type="molecule type" value="Genomic_DNA"/>
</dbReference>
<evidence type="ECO:0000313" key="1">
    <source>
        <dbReference type="EMBL" id="VDB92435.1"/>
    </source>
</evidence>
<sequence>MSPRLTHELFSSLEALSSRLPWYHSFYCLFSVSTILCPFPLAAAKLTLQDECASKIYRLTHRCFGFCRMHWLVFQRDECSCMKSAKKINGEWYHLSSYE</sequence>
<evidence type="ECO:0000313" key="2">
    <source>
        <dbReference type="Proteomes" id="UP000324639"/>
    </source>
</evidence>
<protein>
    <submittedName>
        <fullName evidence="1">Bgt-20980</fullName>
    </submittedName>
</protein>
<dbReference type="Proteomes" id="UP000324639">
    <property type="component" value="Chromosome Bgt_-09"/>
</dbReference>